<evidence type="ECO:0000313" key="3">
    <source>
        <dbReference type="Proteomes" id="UP000823941"/>
    </source>
</evidence>
<keyword evidence="3" id="KW-1185">Reference proteome</keyword>
<organism evidence="2 3">
    <name type="scientific">Plutella xylostella</name>
    <name type="common">Diamondback moth</name>
    <name type="synonym">Plutella maculipennis</name>
    <dbReference type="NCBI Taxonomy" id="51655"/>
    <lineage>
        <taxon>Eukaryota</taxon>
        <taxon>Metazoa</taxon>
        <taxon>Ecdysozoa</taxon>
        <taxon>Arthropoda</taxon>
        <taxon>Hexapoda</taxon>
        <taxon>Insecta</taxon>
        <taxon>Pterygota</taxon>
        <taxon>Neoptera</taxon>
        <taxon>Endopterygota</taxon>
        <taxon>Lepidoptera</taxon>
        <taxon>Glossata</taxon>
        <taxon>Ditrysia</taxon>
        <taxon>Yponomeutoidea</taxon>
        <taxon>Plutellidae</taxon>
        <taxon>Plutella</taxon>
    </lineage>
</organism>
<name>A0ABQ7PWT4_PLUXY</name>
<reference evidence="2 3" key="1">
    <citation type="submission" date="2021-06" db="EMBL/GenBank/DDBJ databases">
        <title>A haploid diamondback moth (Plutella xylostella L.) genome assembly resolves 31 chromosomes and identifies a diamide resistance mutation.</title>
        <authorList>
            <person name="Ward C.M."/>
            <person name="Perry K.D."/>
            <person name="Baker G."/>
            <person name="Powis K."/>
            <person name="Heckel D.G."/>
            <person name="Baxter S.W."/>
        </authorList>
    </citation>
    <scope>NUCLEOTIDE SEQUENCE [LARGE SCALE GENOMIC DNA]</scope>
    <source>
        <strain evidence="2 3">LV</strain>
        <tissue evidence="2">Single pupa</tissue>
    </source>
</reference>
<evidence type="ECO:0000313" key="2">
    <source>
        <dbReference type="EMBL" id="KAG7297448.1"/>
    </source>
</evidence>
<evidence type="ECO:0000256" key="1">
    <source>
        <dbReference type="SAM" id="MobiDB-lite"/>
    </source>
</evidence>
<proteinExistence type="predicted"/>
<dbReference type="EMBL" id="JAHIBW010000026">
    <property type="protein sequence ID" value="KAG7297448.1"/>
    <property type="molecule type" value="Genomic_DNA"/>
</dbReference>
<feature type="compositionally biased region" description="Low complexity" evidence="1">
    <location>
        <begin position="40"/>
        <end position="49"/>
    </location>
</feature>
<protein>
    <submittedName>
        <fullName evidence="2">Uncharacterized protein</fullName>
    </submittedName>
</protein>
<gene>
    <name evidence="2" type="ORF">JYU34_019447</name>
</gene>
<feature type="region of interest" description="Disordered" evidence="1">
    <location>
        <begin position="23"/>
        <end position="56"/>
    </location>
</feature>
<dbReference type="Proteomes" id="UP000823941">
    <property type="component" value="Chromosome 26"/>
</dbReference>
<accession>A0ABQ7PWT4</accession>
<comment type="caution">
    <text evidence="2">The sequence shown here is derived from an EMBL/GenBank/DDBJ whole genome shotgun (WGS) entry which is preliminary data.</text>
</comment>
<sequence length="56" mass="6210">MYHNAYGTTKPIDQAIRAGRRRLHPRHGHGGDMNHRVRCGGRAAASGSRRSGEFQP</sequence>